<protein>
    <submittedName>
        <fullName evidence="2">Uncharacterized protein DUF4158</fullName>
    </submittedName>
</protein>
<dbReference type="Proteomes" id="UP000295055">
    <property type="component" value="Unassembled WGS sequence"/>
</dbReference>
<dbReference type="RefSeq" id="WP_132497373.1">
    <property type="nucleotide sequence ID" value="NZ_SMAS01000032.1"/>
</dbReference>
<organism evidence="2 3">
    <name type="scientific">Providencia alcalifaciens</name>
    <dbReference type="NCBI Taxonomy" id="126385"/>
    <lineage>
        <taxon>Bacteria</taxon>
        <taxon>Pseudomonadati</taxon>
        <taxon>Pseudomonadota</taxon>
        <taxon>Gammaproteobacteria</taxon>
        <taxon>Enterobacterales</taxon>
        <taxon>Morganellaceae</taxon>
        <taxon>Providencia</taxon>
    </lineage>
</organism>
<reference evidence="2 3" key="1">
    <citation type="submission" date="2019-03" db="EMBL/GenBank/DDBJ databases">
        <title>Genomic analyses of the natural microbiome of Caenorhabditis elegans.</title>
        <authorList>
            <person name="Samuel B."/>
        </authorList>
    </citation>
    <scope>NUCLEOTIDE SEQUENCE [LARGE SCALE GENOMIC DNA]</scope>
    <source>
        <strain evidence="2 3">JUb102</strain>
    </source>
</reference>
<evidence type="ECO:0000259" key="1">
    <source>
        <dbReference type="Pfam" id="PF13700"/>
    </source>
</evidence>
<dbReference type="InterPro" id="IPR025296">
    <property type="entry name" value="DUF4158"/>
</dbReference>
<evidence type="ECO:0000313" key="2">
    <source>
        <dbReference type="EMBL" id="TCT27567.1"/>
    </source>
</evidence>
<evidence type="ECO:0000313" key="3">
    <source>
        <dbReference type="Proteomes" id="UP000295055"/>
    </source>
</evidence>
<comment type="caution">
    <text evidence="2">The sequence shown here is derived from an EMBL/GenBank/DDBJ whole genome shotgun (WGS) entry which is preliminary data.</text>
</comment>
<gene>
    <name evidence="2" type="ORF">EC835_1321</name>
</gene>
<sequence>MPSTRNSRIQILTSDEIDELYRRPEFNQTEREEFFSLDTRALEHIRKMEKLESRVHFILIMGYFRSKPVIPQFHLKDVRQDVRYICHTYFAGAKPQYTVLPKSTRFRLVSQVISFLGFEQLTL</sequence>
<name>A0A4R3NIA7_9GAMM</name>
<dbReference type="OrthoDB" id="5292689at2"/>
<dbReference type="EMBL" id="SMAS01000032">
    <property type="protein sequence ID" value="TCT27567.1"/>
    <property type="molecule type" value="Genomic_DNA"/>
</dbReference>
<proteinExistence type="predicted"/>
<feature type="domain" description="DUF4158" evidence="1">
    <location>
        <begin position="11"/>
        <end position="121"/>
    </location>
</feature>
<dbReference type="AlphaFoldDB" id="A0A4R3NIA7"/>
<dbReference type="Pfam" id="PF13700">
    <property type="entry name" value="DUF4158"/>
    <property type="match status" value="1"/>
</dbReference>
<accession>A0A4R3NIA7</accession>